<evidence type="ECO:0000256" key="13">
    <source>
        <dbReference type="SAM" id="Phobius"/>
    </source>
</evidence>
<dbReference type="InterPro" id="IPR006593">
    <property type="entry name" value="Cyt_b561/ferric_Rdtase_TM"/>
</dbReference>
<evidence type="ECO:0000313" key="16">
    <source>
        <dbReference type="Proteomes" id="UP001652600"/>
    </source>
</evidence>
<evidence type="ECO:0000313" key="15">
    <source>
        <dbReference type="EnsemblPlants" id="MELO3C005246.2.1"/>
    </source>
</evidence>
<sequence length="229" mass="25736">MDPMERANFRHTASTIAVFAHISGLTACILMLVWLLHYRGGLAYDSPDANLVFNCHPFFMLLGFVFMSGEAMMAYRTVRAEKITKKIVHMGLHLVAICMGIIGINAAFKFHDQVNLEDMYSLHSWIGIVTFCLYGLQWLLGLFTFLFPGADAMTKTRLLPWHISGGRALLMMIICTALTGLSEKATSLRLTGSHESRLFNFTAFFVLLFGISIDISISFARFMHVDHTI</sequence>
<evidence type="ECO:0000256" key="12">
    <source>
        <dbReference type="ARBA" id="ARBA00051575"/>
    </source>
</evidence>
<dbReference type="RefSeq" id="XP_008466953.1">
    <property type="nucleotide sequence ID" value="XM_008468731.2"/>
</dbReference>
<dbReference type="PROSITE" id="PS50939">
    <property type="entry name" value="CYTOCHROME_B561"/>
    <property type="match status" value="1"/>
</dbReference>
<keyword evidence="10 13" id="KW-0472">Membrane</keyword>
<dbReference type="PROSITE" id="PS51257">
    <property type="entry name" value="PROKAR_LIPOPROTEIN"/>
    <property type="match status" value="1"/>
</dbReference>
<dbReference type="SMART" id="SM00665">
    <property type="entry name" value="B561"/>
    <property type="match status" value="1"/>
</dbReference>
<keyword evidence="6" id="KW-0479">Metal-binding</keyword>
<dbReference type="GO" id="GO:0046872">
    <property type="term" value="F:metal ion binding"/>
    <property type="evidence" value="ECO:0007669"/>
    <property type="project" value="UniProtKB-KW"/>
</dbReference>
<gene>
    <name evidence="17" type="primary">LOC103504338</name>
    <name evidence="15" type="synonym">103504338</name>
</gene>
<feature type="transmembrane region" description="Helical" evidence="13">
    <location>
        <begin position="87"/>
        <end position="108"/>
    </location>
</feature>
<evidence type="ECO:0000256" key="4">
    <source>
        <dbReference type="ARBA" id="ARBA00022617"/>
    </source>
</evidence>
<evidence type="ECO:0000256" key="2">
    <source>
        <dbReference type="ARBA" id="ARBA00004141"/>
    </source>
</evidence>
<evidence type="ECO:0000256" key="3">
    <source>
        <dbReference type="ARBA" id="ARBA00022448"/>
    </source>
</evidence>
<comment type="cofactor">
    <cofactor evidence="1">
        <name>heme b</name>
        <dbReference type="ChEBI" id="CHEBI:60344"/>
    </cofactor>
</comment>
<name>A0A1S3CSD9_CUCME</name>
<organism evidence="16 17">
    <name type="scientific">Cucumis melo</name>
    <name type="common">Muskmelon</name>
    <dbReference type="NCBI Taxonomy" id="3656"/>
    <lineage>
        <taxon>Eukaryota</taxon>
        <taxon>Viridiplantae</taxon>
        <taxon>Streptophyta</taxon>
        <taxon>Embryophyta</taxon>
        <taxon>Tracheophyta</taxon>
        <taxon>Spermatophyta</taxon>
        <taxon>Magnoliopsida</taxon>
        <taxon>eudicotyledons</taxon>
        <taxon>Gunneridae</taxon>
        <taxon>Pentapetalae</taxon>
        <taxon>rosids</taxon>
        <taxon>fabids</taxon>
        <taxon>Cucurbitales</taxon>
        <taxon>Cucurbitaceae</taxon>
        <taxon>Benincaseae</taxon>
        <taxon>Cucumis</taxon>
    </lineage>
</organism>
<feature type="domain" description="Cytochrome b561" evidence="14">
    <location>
        <begin position="19"/>
        <end position="218"/>
    </location>
</feature>
<dbReference type="InterPro" id="IPR043205">
    <property type="entry name" value="CYB561/CYBRD1-like"/>
</dbReference>
<feature type="transmembrane region" description="Helical" evidence="13">
    <location>
        <begin position="201"/>
        <end position="223"/>
    </location>
</feature>
<dbReference type="AlphaFoldDB" id="A0A1S3CSD9"/>
<dbReference type="KEGG" id="cmo:103504338"/>
<keyword evidence="8 13" id="KW-1133">Transmembrane helix</keyword>
<dbReference type="Proteomes" id="UP001652600">
    <property type="component" value="Chromosome 9"/>
</dbReference>
<keyword evidence="3" id="KW-0813">Transport</keyword>
<evidence type="ECO:0000313" key="17">
    <source>
        <dbReference type="RefSeq" id="XP_008466953.1"/>
    </source>
</evidence>
<reference evidence="17" key="2">
    <citation type="submission" date="2025-04" db="UniProtKB">
        <authorList>
            <consortium name="RefSeq"/>
        </authorList>
    </citation>
    <scope>IDENTIFICATION</scope>
</reference>
<protein>
    <recommendedName>
        <fullName evidence="11">ascorbate ferrireductase (transmembrane)</fullName>
        <ecNumber evidence="11">7.2.1.3</ecNumber>
    </recommendedName>
</protein>
<dbReference type="Gene3D" id="1.20.120.1770">
    <property type="match status" value="1"/>
</dbReference>
<accession>A0A1S3CSD9</accession>
<feature type="transmembrane region" description="Helical" evidence="13">
    <location>
        <begin position="159"/>
        <end position="181"/>
    </location>
</feature>
<evidence type="ECO:0000256" key="10">
    <source>
        <dbReference type="ARBA" id="ARBA00023136"/>
    </source>
</evidence>
<dbReference type="CDD" id="cd08766">
    <property type="entry name" value="Cyt_b561_ACYB-1_like"/>
    <property type="match status" value="1"/>
</dbReference>
<evidence type="ECO:0000256" key="5">
    <source>
        <dbReference type="ARBA" id="ARBA00022692"/>
    </source>
</evidence>
<keyword evidence="9" id="KW-0408">Iron</keyword>
<keyword evidence="16" id="KW-1185">Reference proteome</keyword>
<proteinExistence type="predicted"/>
<dbReference type="Pfam" id="PF03188">
    <property type="entry name" value="Cytochrom_B561"/>
    <property type="match status" value="1"/>
</dbReference>
<dbReference type="EnsemblPlants" id="MELO3C005246.2.1">
    <property type="protein sequence ID" value="MELO3C005246.2.1"/>
    <property type="gene ID" value="MELO3C005246.2"/>
</dbReference>
<dbReference type="PANTHER" id="PTHR10106">
    <property type="entry name" value="CYTOCHROME B561-RELATED"/>
    <property type="match status" value="1"/>
</dbReference>
<keyword evidence="5 13" id="KW-0812">Transmembrane</keyword>
<evidence type="ECO:0000256" key="9">
    <source>
        <dbReference type="ARBA" id="ARBA00023004"/>
    </source>
</evidence>
<dbReference type="eggNOG" id="KOG1619">
    <property type="taxonomic scope" value="Eukaryota"/>
</dbReference>
<evidence type="ECO:0000256" key="1">
    <source>
        <dbReference type="ARBA" id="ARBA00001970"/>
    </source>
</evidence>
<evidence type="ECO:0000256" key="8">
    <source>
        <dbReference type="ARBA" id="ARBA00022989"/>
    </source>
</evidence>
<comment type="catalytic activity">
    <reaction evidence="12">
        <text>Fe(3+)(out) + L-ascorbate(in) = monodehydro-L-ascorbate radical(in) + Fe(2+)(out) + H(+)</text>
        <dbReference type="Rhea" id="RHEA:30403"/>
        <dbReference type="ChEBI" id="CHEBI:15378"/>
        <dbReference type="ChEBI" id="CHEBI:29033"/>
        <dbReference type="ChEBI" id="CHEBI:29034"/>
        <dbReference type="ChEBI" id="CHEBI:38290"/>
        <dbReference type="ChEBI" id="CHEBI:59513"/>
        <dbReference type="EC" id="7.2.1.3"/>
    </reaction>
</comment>
<comment type="subcellular location">
    <subcellularLocation>
        <location evidence="2">Membrane</location>
        <topology evidence="2">Multi-pass membrane protein</topology>
    </subcellularLocation>
</comment>
<dbReference type="PANTHER" id="PTHR10106:SF15">
    <property type="entry name" value="TRANSMEMBRANE ASCORBATE FERRIREDUCTASE 3-RELATED"/>
    <property type="match status" value="1"/>
</dbReference>
<feature type="transmembrane region" description="Helical" evidence="13">
    <location>
        <begin position="120"/>
        <end position="147"/>
    </location>
</feature>
<reference evidence="15" key="1">
    <citation type="submission" date="2023-03" db="UniProtKB">
        <authorList>
            <consortium name="EnsemblPlants"/>
        </authorList>
    </citation>
    <scope>IDENTIFICATION</scope>
</reference>
<feature type="transmembrane region" description="Helical" evidence="13">
    <location>
        <begin position="12"/>
        <end position="36"/>
    </location>
</feature>
<dbReference type="InParanoid" id="A0A1S3CSD9"/>
<dbReference type="OrthoDB" id="907479at2759"/>
<dbReference type="EC" id="7.2.1.3" evidence="11"/>
<dbReference type="GO" id="GO:0016020">
    <property type="term" value="C:membrane"/>
    <property type="evidence" value="ECO:0007669"/>
    <property type="project" value="UniProtKB-SubCell"/>
</dbReference>
<dbReference type="GO" id="GO:0140571">
    <property type="term" value="F:transmembrane ascorbate ferrireductase activity"/>
    <property type="evidence" value="ECO:0007669"/>
    <property type="project" value="UniProtKB-EC"/>
</dbReference>
<evidence type="ECO:0000259" key="14">
    <source>
        <dbReference type="PROSITE" id="PS50939"/>
    </source>
</evidence>
<evidence type="ECO:0000256" key="11">
    <source>
        <dbReference type="ARBA" id="ARBA00024225"/>
    </source>
</evidence>
<dbReference type="SMR" id="A0A1S3CSD9"/>
<feature type="transmembrane region" description="Helical" evidence="13">
    <location>
        <begin position="56"/>
        <end position="75"/>
    </location>
</feature>
<keyword evidence="7" id="KW-0249">Electron transport</keyword>
<dbReference type="FunFam" id="1.20.120.1770:FF:000001">
    <property type="entry name" value="Cytochrome b reductase 1"/>
    <property type="match status" value="1"/>
</dbReference>
<dbReference type="Gramene" id="MELO3C005246.2.1">
    <property type="protein sequence ID" value="MELO3C005246.2.1"/>
    <property type="gene ID" value="MELO3C005246.2"/>
</dbReference>
<evidence type="ECO:0000256" key="6">
    <source>
        <dbReference type="ARBA" id="ARBA00022723"/>
    </source>
</evidence>
<dbReference type="GeneID" id="103504338"/>
<keyword evidence="4" id="KW-0349">Heme</keyword>
<evidence type="ECO:0000256" key="7">
    <source>
        <dbReference type="ARBA" id="ARBA00022982"/>
    </source>
</evidence>